<dbReference type="AlphaFoldDB" id="A0A2Z6Q9N4"/>
<protein>
    <submittedName>
        <fullName evidence="1">Uncharacterized protein</fullName>
    </submittedName>
</protein>
<organism evidence="1 2">
    <name type="scientific">Rhizophagus clarus</name>
    <dbReference type="NCBI Taxonomy" id="94130"/>
    <lineage>
        <taxon>Eukaryota</taxon>
        <taxon>Fungi</taxon>
        <taxon>Fungi incertae sedis</taxon>
        <taxon>Mucoromycota</taxon>
        <taxon>Glomeromycotina</taxon>
        <taxon>Glomeromycetes</taxon>
        <taxon>Glomerales</taxon>
        <taxon>Glomeraceae</taxon>
        <taxon>Rhizophagus</taxon>
    </lineage>
</organism>
<dbReference type="EMBL" id="BEXD01000368">
    <property type="protein sequence ID" value="GBB86843.1"/>
    <property type="molecule type" value="Genomic_DNA"/>
</dbReference>
<proteinExistence type="predicted"/>
<evidence type="ECO:0000313" key="1">
    <source>
        <dbReference type="EMBL" id="GBB86843.1"/>
    </source>
</evidence>
<keyword evidence="2" id="KW-1185">Reference proteome</keyword>
<evidence type="ECO:0000313" key="2">
    <source>
        <dbReference type="Proteomes" id="UP000247702"/>
    </source>
</evidence>
<sequence>MVYSDPYIHLSVADSHINYDLPRMHGNETPSDWKDRIWDTLTIYRKNHLLTDYNKRYLIARKQTYLLYQCNVWFGINIGICYSCNQLVYSKLGSGYEYFHAFFMDKHWRTNCTGNEYCDMSFEDYMKLKNNPPPCYFTKKAIHRYEMWLKNVSNRIRRIRQKHKVQSNMDKPRSLTPPPLPPKPIALMNGFERYTMRRSASALEISAYRFERSQVLIDAEEYFNSVRNNAEINLISFD</sequence>
<reference evidence="1 2" key="1">
    <citation type="submission" date="2017-11" db="EMBL/GenBank/DDBJ databases">
        <title>The genome of Rhizophagus clarus HR1 reveals common genetic basis of auxotrophy among arbuscular mycorrhizal fungi.</title>
        <authorList>
            <person name="Kobayashi Y."/>
        </authorList>
    </citation>
    <scope>NUCLEOTIDE SEQUENCE [LARGE SCALE GENOMIC DNA]</scope>
    <source>
        <strain evidence="1 2">HR1</strain>
    </source>
</reference>
<comment type="caution">
    <text evidence="1">The sequence shown here is derived from an EMBL/GenBank/DDBJ whole genome shotgun (WGS) entry which is preliminary data.</text>
</comment>
<dbReference type="Proteomes" id="UP000247702">
    <property type="component" value="Unassembled WGS sequence"/>
</dbReference>
<gene>
    <name evidence="1" type="ORF">RclHR1_13290011</name>
</gene>
<accession>A0A2Z6Q9N4</accession>
<name>A0A2Z6Q9N4_9GLOM</name>